<evidence type="ECO:0000313" key="3">
    <source>
        <dbReference type="Proteomes" id="UP000517252"/>
    </source>
</evidence>
<dbReference type="OrthoDB" id="3946750at2759"/>
<feature type="compositionally biased region" description="Polar residues" evidence="1">
    <location>
        <begin position="500"/>
        <end position="514"/>
    </location>
</feature>
<feature type="compositionally biased region" description="Basic and acidic residues" evidence="1">
    <location>
        <begin position="298"/>
        <end position="315"/>
    </location>
</feature>
<feature type="region of interest" description="Disordered" evidence="1">
    <location>
        <begin position="500"/>
        <end position="524"/>
    </location>
</feature>
<evidence type="ECO:0000256" key="1">
    <source>
        <dbReference type="SAM" id="MobiDB-lite"/>
    </source>
</evidence>
<accession>A0A6V8R0H3</accession>
<dbReference type="EMBL" id="BLZH01000008">
    <property type="protein sequence ID" value="GFP57576.1"/>
    <property type="molecule type" value="Genomic_DNA"/>
</dbReference>
<feature type="compositionally biased region" description="Basic and acidic residues" evidence="1">
    <location>
        <begin position="382"/>
        <end position="403"/>
    </location>
</feature>
<dbReference type="Proteomes" id="UP000517252">
    <property type="component" value="Unassembled WGS sequence"/>
</dbReference>
<dbReference type="AlphaFoldDB" id="A0A6V8R0H3"/>
<feature type="region of interest" description="Disordered" evidence="1">
    <location>
        <begin position="740"/>
        <end position="768"/>
    </location>
</feature>
<reference evidence="2 3" key="1">
    <citation type="submission" date="2020-07" db="EMBL/GenBank/DDBJ databases">
        <title>Trichoderma asperellum IC-1 whole genome shotgun sequence.</title>
        <authorList>
            <person name="Kanamasa S."/>
            <person name="Takahashi H."/>
        </authorList>
    </citation>
    <scope>NUCLEOTIDE SEQUENCE [LARGE SCALE GENOMIC DNA]</scope>
    <source>
        <strain evidence="2 3">IC-1</strain>
    </source>
</reference>
<protein>
    <submittedName>
        <fullName evidence="2">Uncharacterized protein</fullName>
    </submittedName>
</protein>
<feature type="region of interest" description="Disordered" evidence="1">
    <location>
        <begin position="171"/>
        <end position="217"/>
    </location>
</feature>
<feature type="compositionally biased region" description="Polar residues" evidence="1">
    <location>
        <begin position="744"/>
        <end position="766"/>
    </location>
</feature>
<feature type="region of interest" description="Disordered" evidence="1">
    <location>
        <begin position="231"/>
        <end position="333"/>
    </location>
</feature>
<feature type="compositionally biased region" description="Basic and acidic residues" evidence="1">
    <location>
        <begin position="813"/>
        <end position="823"/>
    </location>
</feature>
<comment type="caution">
    <text evidence="2">The sequence shown here is derived from an EMBL/GenBank/DDBJ whole genome shotgun (WGS) entry which is preliminary data.</text>
</comment>
<organism evidence="2 3">
    <name type="scientific">Trichoderma asperellum</name>
    <name type="common">Filamentous fungus</name>
    <dbReference type="NCBI Taxonomy" id="101201"/>
    <lineage>
        <taxon>Eukaryota</taxon>
        <taxon>Fungi</taxon>
        <taxon>Dikarya</taxon>
        <taxon>Ascomycota</taxon>
        <taxon>Pezizomycotina</taxon>
        <taxon>Sordariomycetes</taxon>
        <taxon>Hypocreomycetidae</taxon>
        <taxon>Hypocreales</taxon>
        <taxon>Hypocreaceae</taxon>
        <taxon>Trichoderma</taxon>
    </lineage>
</organism>
<feature type="region of interest" description="Disordered" evidence="1">
    <location>
        <begin position="797"/>
        <end position="829"/>
    </location>
</feature>
<evidence type="ECO:0000313" key="2">
    <source>
        <dbReference type="EMBL" id="GFP57576.1"/>
    </source>
</evidence>
<gene>
    <name evidence="2" type="ORF">TASIC1_0008041700</name>
</gene>
<proteinExistence type="predicted"/>
<feature type="region of interest" description="Disordered" evidence="1">
    <location>
        <begin position="580"/>
        <end position="640"/>
    </location>
</feature>
<feature type="compositionally biased region" description="Basic and acidic residues" evidence="1">
    <location>
        <begin position="243"/>
        <end position="259"/>
    </location>
</feature>
<feature type="compositionally biased region" description="Basic and acidic residues" evidence="1">
    <location>
        <begin position="274"/>
        <end position="288"/>
    </location>
</feature>
<sequence>MLPASQIASPRARLLLARGALASAQSSTSQQCRQFCGFDLGRQRQRVYALKYLVNRRLSWENPKSGSTKAAAPSSGKYTRVKDIKSWSDDLSGARPGRNIEDVEREAINHLFNKDDGVWTLLQNLRQQMHPHRSSGKVTAENVLKATTGDSLNFIDPITNRKVTRAERGKYSATGFDDPNAPRKLTPEEESKQYTDLGDYKPAKWNEPDGLPHLTPEERSKIYEDLPEYSKMKIDNPNAPRKLTPEEESKNYDDLDKYKPVTWNEPDGLPQLTPEEKSKLYEDLDKYGPVKWNEPDGLQERTQEEKSKDYKDLHKYGPATWDEPDGLRRLTPEEKSKNYTDLHAYGSPFTCRESVLKDYEAIQNDPTPKAEPIPAKVEVRDCKPEQYDDLDKYGPVRWNEPDGLRPLTPEELSKNYEDLYRYAQYPNAGPAVPRIHPEEASKAYKDLPQYSAFPNAGPAVERIHPEEASKVYKDLPGYAVDGYVEPDKIRHVHPEELTKNYTDLGSYEPQTFDSPDTPYPMHPEEASKAYKDLHGYQAAPPDVESCDAKVSGEEISLEALTADEIRSQVLSRANVGAQELAAEKEEAEMELSSMDERFPSELSKSESEPIERITSKLAQLRAEKDPYSNDPKGLETSYSEECGSETTAAVAKHYESSPVSAAAVTDEPTMYKILAYDTSTESVSVAETTSDDHDVSTPAKLTDVLMQLSHASKFLPYFKPLQEHGYDIQSGGGDVLIFRKNRPASPNASDLPSEPAPSNTNTTTRINPVDMMGQSVTGNFASPTGFVNYDDSLEDYHKKRAPPFSTPDTQQGKAERERPVAPEKKKRSLGKKLVMGTVWVGGAAYAVGAVAEHLSTAAK</sequence>
<name>A0A6V8R0H3_TRIAP</name>
<feature type="compositionally biased region" description="Basic and acidic residues" evidence="1">
    <location>
        <begin position="594"/>
        <end position="614"/>
    </location>
</feature>
<feature type="region of interest" description="Disordered" evidence="1">
    <location>
        <begin position="382"/>
        <end position="409"/>
    </location>
</feature>
<feature type="compositionally biased region" description="Basic and acidic residues" evidence="1">
    <location>
        <begin position="185"/>
        <end position="207"/>
    </location>
</feature>